<evidence type="ECO:0000259" key="2">
    <source>
        <dbReference type="Pfam" id="PF13449"/>
    </source>
</evidence>
<protein>
    <submittedName>
        <fullName evidence="3">Esterase-like activity of phytase family protein</fullName>
    </submittedName>
</protein>
<evidence type="ECO:0000256" key="1">
    <source>
        <dbReference type="SAM" id="SignalP"/>
    </source>
</evidence>
<organism evidence="3">
    <name type="scientific">Halomonas sp. RT37</name>
    <dbReference type="NCBI Taxonomy" id="2950872"/>
    <lineage>
        <taxon>Bacteria</taxon>
        <taxon>Pseudomonadati</taxon>
        <taxon>Pseudomonadota</taxon>
        <taxon>Gammaproteobacteria</taxon>
        <taxon>Oceanospirillales</taxon>
        <taxon>Halomonadaceae</taxon>
        <taxon>Halomonas</taxon>
    </lineage>
</organism>
<feature type="domain" description="Phytase-like" evidence="2">
    <location>
        <begin position="65"/>
        <end position="325"/>
    </location>
</feature>
<dbReference type="RefSeq" id="WP_348827432.1">
    <property type="nucleotide sequence ID" value="NZ_CP098827.1"/>
</dbReference>
<sequence length="361" mass="38652">MPFRKMLRLPLISTLAATLWLGGCTAQVKPTSLQGEAPAQPGLSMCGTLALPSQWRPTENESGVPLGGLSAMAWDTDDNLLHLVSDRGRVHQARPVLEHGRLVDLRPITSHRLKAQDGTPLEGKAADAESLVLERADDGVTGNTELLIGFEQDHRVQRFALDGMPKGEPLRSTASHNAGDNESLEALTRVPGIGLVAGLESPPDGMSAQNGVRHTLLFSLAENATDTRRWHYPLASPVASALTDLLALGDTVTNSPPRLLALERAFSPPRPLTISLSLVELLPPPQVRVTRLASLSAGEGWRVDNMEGLAQLPGGEFLMVSDDNFSALQRNLLGCFRLPDKARALSTLDLPVPTAGDVTAR</sequence>
<dbReference type="EMBL" id="CP098827">
    <property type="protein sequence ID" value="XBO71373.1"/>
    <property type="molecule type" value="Genomic_DNA"/>
</dbReference>
<reference evidence="3" key="1">
    <citation type="submission" date="2022-06" db="EMBL/GenBank/DDBJ databases">
        <title>A novel DMS-producing enzyme.</title>
        <authorList>
            <person name="Zhang Y."/>
        </authorList>
    </citation>
    <scope>NUCLEOTIDE SEQUENCE</scope>
    <source>
        <strain evidence="3">RT37</strain>
    </source>
</reference>
<evidence type="ECO:0000313" key="3">
    <source>
        <dbReference type="EMBL" id="XBO71373.1"/>
    </source>
</evidence>
<dbReference type="InterPro" id="IPR027372">
    <property type="entry name" value="Phytase-like_dom"/>
</dbReference>
<dbReference type="PROSITE" id="PS51257">
    <property type="entry name" value="PROKAR_LIPOPROTEIN"/>
    <property type="match status" value="1"/>
</dbReference>
<feature type="signal peptide" evidence="1">
    <location>
        <begin position="1"/>
        <end position="26"/>
    </location>
</feature>
<accession>A0AAU7KJV6</accession>
<dbReference type="AlphaFoldDB" id="A0AAU7KJV6"/>
<feature type="chain" id="PRO_5043941392" evidence="1">
    <location>
        <begin position="27"/>
        <end position="361"/>
    </location>
</feature>
<keyword evidence="1" id="KW-0732">Signal</keyword>
<dbReference type="Pfam" id="PF13449">
    <property type="entry name" value="Phytase-like"/>
    <property type="match status" value="1"/>
</dbReference>
<name>A0AAU7KJV6_9GAMM</name>
<gene>
    <name evidence="3" type="ORF">NFG58_01220</name>
</gene>
<proteinExistence type="predicted"/>